<feature type="compositionally biased region" description="Low complexity" evidence="6">
    <location>
        <begin position="15"/>
        <end position="26"/>
    </location>
</feature>
<feature type="transmembrane region" description="Helical" evidence="7">
    <location>
        <begin position="370"/>
        <end position="388"/>
    </location>
</feature>
<evidence type="ECO:0000256" key="6">
    <source>
        <dbReference type="SAM" id="MobiDB-lite"/>
    </source>
</evidence>
<keyword evidence="2" id="KW-1003">Cell membrane</keyword>
<keyword evidence="5 7" id="KW-0472">Membrane</keyword>
<feature type="transmembrane region" description="Helical" evidence="7">
    <location>
        <begin position="419"/>
        <end position="442"/>
    </location>
</feature>
<dbReference type="InterPro" id="IPR043428">
    <property type="entry name" value="LivM-like"/>
</dbReference>
<dbReference type="InterPro" id="IPR001851">
    <property type="entry name" value="ABC_transp_permease"/>
</dbReference>
<evidence type="ECO:0000313" key="8">
    <source>
        <dbReference type="EMBL" id="SBW21724.1"/>
    </source>
</evidence>
<sequence length="545" mass="57342">MTARPPSPASPEPPASTSSTPSSASNPPTPPEPPTPSHPPAQLEPPTPSSKPPAPPTHPAPQRQPELSEPSSNPPTQPIPRKQPKIALRQAPGPSPSILTAPARTSRGVTGAITPARLRQLGVCLALGVVAALVTGPSGDSAHPFRALRQSVIDPRIGVFLGLAVGLWVVLVAATELRPVLGRVTVTARARRPVRATFERRYGNVGLNAVLLVIAIVAPMLVSTAAQQSMVNDIGIYALLALGLNVVVGYAGLLDLGYIAFFAIGAYVAAYFSSSSAMPWHAPFILNPFFVLPIALVLAALAGVILGAPTLRLRGDYLAIVTLGFGEIIQLIANNSDEITNGPRGVFGVPHLSVDLPGIHYQWGIDPLPYYYLLLGIVVLVMIAFGRLERSRIGRAWAAIREDEIAAEATGVPTLRMKLLAFAIGASVSGFAGVLLATKQFFNPQSFSLQSSFLVVAVVIFGGMGSRLGAVTGAVVLQGLAFYLRDKVPPTDRYIYFGAVIITMMIFRPQGMVPSRRRRREIELAGAGAGASDSLGAAPLGRTIT</sequence>
<evidence type="ECO:0000256" key="4">
    <source>
        <dbReference type="ARBA" id="ARBA00022989"/>
    </source>
</evidence>
<keyword evidence="4 7" id="KW-1133">Transmembrane helix</keyword>
<keyword evidence="3 7" id="KW-0812">Transmembrane</keyword>
<organism evidence="8 9">
    <name type="scientific">Candidatus Protofrankia californiensis</name>
    <dbReference type="NCBI Taxonomy" id="1839754"/>
    <lineage>
        <taxon>Bacteria</taxon>
        <taxon>Bacillati</taxon>
        <taxon>Actinomycetota</taxon>
        <taxon>Actinomycetes</taxon>
        <taxon>Frankiales</taxon>
        <taxon>Frankiaceae</taxon>
        <taxon>Protofrankia</taxon>
    </lineage>
</organism>
<evidence type="ECO:0000256" key="7">
    <source>
        <dbReference type="SAM" id="Phobius"/>
    </source>
</evidence>
<name>A0A1C3NX20_9ACTN</name>
<evidence type="ECO:0000256" key="1">
    <source>
        <dbReference type="ARBA" id="ARBA00004651"/>
    </source>
</evidence>
<evidence type="ECO:0000256" key="5">
    <source>
        <dbReference type="ARBA" id="ARBA00023136"/>
    </source>
</evidence>
<feature type="region of interest" description="Disordered" evidence="6">
    <location>
        <begin position="1"/>
        <end position="81"/>
    </location>
</feature>
<protein>
    <submittedName>
        <fullName evidence="8">ABC transporter</fullName>
    </submittedName>
</protein>
<dbReference type="Proteomes" id="UP000199013">
    <property type="component" value="Unassembled WGS sequence"/>
</dbReference>
<feature type="transmembrane region" description="Helical" evidence="7">
    <location>
        <begin position="284"/>
        <end position="308"/>
    </location>
</feature>
<dbReference type="PANTHER" id="PTHR30482">
    <property type="entry name" value="HIGH-AFFINITY BRANCHED-CHAIN AMINO ACID TRANSPORT SYSTEM PERMEASE"/>
    <property type="match status" value="1"/>
</dbReference>
<dbReference type="GO" id="GO:0005886">
    <property type="term" value="C:plasma membrane"/>
    <property type="evidence" value="ECO:0007669"/>
    <property type="project" value="UniProtKB-SubCell"/>
</dbReference>
<feature type="transmembrane region" description="Helical" evidence="7">
    <location>
        <begin position="258"/>
        <end position="278"/>
    </location>
</feature>
<evidence type="ECO:0000313" key="9">
    <source>
        <dbReference type="Proteomes" id="UP000199013"/>
    </source>
</evidence>
<gene>
    <name evidence="8" type="ORF">FDG2_2100</name>
</gene>
<dbReference type="AlphaFoldDB" id="A0A1C3NX20"/>
<feature type="compositionally biased region" description="Pro residues" evidence="6">
    <location>
        <begin position="27"/>
        <end position="59"/>
    </location>
</feature>
<evidence type="ECO:0000256" key="2">
    <source>
        <dbReference type="ARBA" id="ARBA00022475"/>
    </source>
</evidence>
<reference evidence="9" key="1">
    <citation type="submission" date="2016-02" db="EMBL/GenBank/DDBJ databases">
        <authorList>
            <person name="Wibberg D."/>
        </authorList>
    </citation>
    <scope>NUCLEOTIDE SEQUENCE [LARGE SCALE GENOMIC DNA]</scope>
</reference>
<keyword evidence="9" id="KW-1185">Reference proteome</keyword>
<feature type="transmembrane region" description="Helical" evidence="7">
    <location>
        <begin position="202"/>
        <end position="222"/>
    </location>
</feature>
<feature type="transmembrane region" description="Helical" evidence="7">
    <location>
        <begin position="121"/>
        <end position="139"/>
    </location>
</feature>
<accession>A0A1C3NX20</accession>
<dbReference type="CDD" id="cd06581">
    <property type="entry name" value="TM_PBP1_LivM_like"/>
    <property type="match status" value="1"/>
</dbReference>
<feature type="compositionally biased region" description="Pro residues" evidence="6">
    <location>
        <begin position="1"/>
        <end position="14"/>
    </location>
</feature>
<feature type="transmembrane region" description="Helical" evidence="7">
    <location>
        <begin position="454"/>
        <end position="482"/>
    </location>
</feature>
<feature type="transmembrane region" description="Helical" evidence="7">
    <location>
        <begin position="159"/>
        <end position="181"/>
    </location>
</feature>
<dbReference type="Pfam" id="PF02653">
    <property type="entry name" value="BPD_transp_2"/>
    <property type="match status" value="1"/>
</dbReference>
<feature type="transmembrane region" description="Helical" evidence="7">
    <location>
        <begin position="234"/>
        <end position="253"/>
    </location>
</feature>
<dbReference type="EMBL" id="FLUV01000876">
    <property type="protein sequence ID" value="SBW21724.1"/>
    <property type="molecule type" value="Genomic_DNA"/>
</dbReference>
<proteinExistence type="predicted"/>
<dbReference type="GO" id="GO:0015658">
    <property type="term" value="F:branched-chain amino acid transmembrane transporter activity"/>
    <property type="evidence" value="ECO:0007669"/>
    <property type="project" value="InterPro"/>
</dbReference>
<dbReference type="PANTHER" id="PTHR30482:SF10">
    <property type="entry name" value="HIGH-AFFINITY BRANCHED-CHAIN AMINO ACID TRANSPORT PROTEIN BRAE"/>
    <property type="match status" value="1"/>
</dbReference>
<evidence type="ECO:0000256" key="3">
    <source>
        <dbReference type="ARBA" id="ARBA00022692"/>
    </source>
</evidence>
<feature type="transmembrane region" description="Helical" evidence="7">
    <location>
        <begin position="315"/>
        <end position="333"/>
    </location>
</feature>
<feature type="transmembrane region" description="Helical" evidence="7">
    <location>
        <begin position="494"/>
        <end position="511"/>
    </location>
</feature>
<comment type="subcellular location">
    <subcellularLocation>
        <location evidence="1">Cell membrane</location>
        <topology evidence="1">Multi-pass membrane protein</topology>
    </subcellularLocation>
</comment>